<dbReference type="Pfam" id="PF04313">
    <property type="entry name" value="HSDR_N"/>
    <property type="match status" value="1"/>
</dbReference>
<dbReference type="GO" id="GO:0009307">
    <property type="term" value="P:DNA restriction-modification system"/>
    <property type="evidence" value="ECO:0007669"/>
    <property type="project" value="UniProtKB-KW"/>
</dbReference>
<dbReference type="SMART" id="SM00487">
    <property type="entry name" value="DEXDc"/>
    <property type="match status" value="1"/>
</dbReference>
<evidence type="ECO:0000259" key="1">
    <source>
        <dbReference type="PROSITE" id="PS51192"/>
    </source>
</evidence>
<evidence type="ECO:0000313" key="3">
    <source>
        <dbReference type="Proteomes" id="UP000885826"/>
    </source>
</evidence>
<dbReference type="PANTHER" id="PTHR42927:SF1">
    <property type="entry name" value="HELICASE SUPERFAMILY 1 AND 2 DOMAIN-CONTAINING PROTEIN"/>
    <property type="match status" value="1"/>
</dbReference>
<evidence type="ECO:0000313" key="2">
    <source>
        <dbReference type="EMBL" id="HEC78683.1"/>
    </source>
</evidence>
<dbReference type="SUPFAM" id="SSF52540">
    <property type="entry name" value="P-loop containing nucleoside triphosphate hydrolases"/>
    <property type="match status" value="1"/>
</dbReference>
<dbReference type="Gene3D" id="3.40.50.300">
    <property type="entry name" value="P-loop containing nucleotide triphosphate hydrolases"/>
    <property type="match status" value="2"/>
</dbReference>
<dbReference type="Proteomes" id="UP000885826">
    <property type="component" value="Unassembled WGS sequence"/>
</dbReference>
<reference evidence="2" key="1">
    <citation type="journal article" date="2020" name="mSystems">
        <title>Genome- and Community-Level Interaction Insights into Carbon Utilization and Element Cycling Functions of Hydrothermarchaeota in Hydrothermal Sediment.</title>
        <authorList>
            <person name="Zhou Z."/>
            <person name="Liu Y."/>
            <person name="Xu W."/>
            <person name="Pan J."/>
            <person name="Luo Z.H."/>
            <person name="Li M."/>
        </authorList>
    </citation>
    <scope>NUCLEOTIDE SEQUENCE</scope>
    <source>
        <strain evidence="2">HyVt-388</strain>
    </source>
</reference>
<proteinExistence type="predicted"/>
<dbReference type="Pfam" id="PF22679">
    <property type="entry name" value="T1R_D3-like"/>
    <property type="match status" value="1"/>
</dbReference>
<dbReference type="InterPro" id="IPR014001">
    <property type="entry name" value="Helicase_ATP-bd"/>
</dbReference>
<keyword evidence="2" id="KW-0255">Endonuclease</keyword>
<name>A0A9C9EM95_UNCW3</name>
<comment type="caution">
    <text evidence="2">The sequence shown here is derived from an EMBL/GenBank/DDBJ whole genome shotgun (WGS) entry which is preliminary data.</text>
</comment>
<dbReference type="CDD" id="cd22332">
    <property type="entry name" value="HsdR_N"/>
    <property type="match status" value="1"/>
</dbReference>
<organism evidence="2 3">
    <name type="scientific">candidate division WOR-3 bacterium</name>
    <dbReference type="NCBI Taxonomy" id="2052148"/>
    <lineage>
        <taxon>Bacteria</taxon>
        <taxon>Bacteria division WOR-3</taxon>
    </lineage>
</organism>
<keyword evidence="2" id="KW-0378">Hydrolase</keyword>
<dbReference type="PANTHER" id="PTHR42927">
    <property type="entry name" value="HELICASE SUPERFAMILY 1 AND 2 DOMAIN-CONTAINING PROTEIN"/>
    <property type="match status" value="1"/>
</dbReference>
<dbReference type="AlphaFoldDB" id="A0A9C9EM95"/>
<dbReference type="GO" id="GO:0009035">
    <property type="term" value="F:type I site-specific deoxyribonuclease activity"/>
    <property type="evidence" value="ECO:0007669"/>
    <property type="project" value="UniProtKB-EC"/>
</dbReference>
<dbReference type="Gene3D" id="3.90.1570.50">
    <property type="match status" value="1"/>
</dbReference>
<dbReference type="InterPro" id="IPR027417">
    <property type="entry name" value="P-loop_NTPase"/>
</dbReference>
<keyword evidence="2" id="KW-0540">Nuclease</keyword>
<dbReference type="PROSITE" id="PS51192">
    <property type="entry name" value="HELICASE_ATP_BIND_1"/>
    <property type="match status" value="1"/>
</dbReference>
<dbReference type="EMBL" id="DRIG01000064">
    <property type="protein sequence ID" value="HEC78683.1"/>
    <property type="molecule type" value="Genomic_DNA"/>
</dbReference>
<feature type="domain" description="Helicase ATP-binding" evidence="1">
    <location>
        <begin position="293"/>
        <end position="496"/>
    </location>
</feature>
<accession>A0A9C9EM95</accession>
<dbReference type="InterPro" id="IPR055180">
    <property type="entry name" value="HsdR_RecA-like_helicase_dom_2"/>
</dbReference>
<dbReference type="InterPro" id="IPR040980">
    <property type="entry name" value="SWI2_SNF2"/>
</dbReference>
<protein>
    <submittedName>
        <fullName evidence="2">Type I restriction endonuclease subunit R</fullName>
    </submittedName>
</protein>
<dbReference type="GO" id="GO:0003677">
    <property type="term" value="F:DNA binding"/>
    <property type="evidence" value="ECO:0007669"/>
    <property type="project" value="UniProtKB-KW"/>
</dbReference>
<dbReference type="Pfam" id="PF18766">
    <property type="entry name" value="SWI2_SNF2"/>
    <property type="match status" value="1"/>
</dbReference>
<gene>
    <name evidence="2" type="ORF">ENI34_06025</name>
</gene>
<dbReference type="InterPro" id="IPR007409">
    <property type="entry name" value="Restrct_endonuc_type1_HsdR_N"/>
</dbReference>
<sequence length="1004" mass="115909">MPGKYTEQAFESAIEHHLVTVGGYERGNREAFDLERGLFPQDVLAFIRETQPKEWVYLEKLQKDKAEETLLDDLCRALNSEHEGCLSVLRHGFKCFGKLFRVAYFAPASGLNPDTQKLYDANRFTITRQLRYSNRYGNTLDVVLSLNGIPVATAELKNPMTGQTWRDGVIQYKNNRDPNDLIFHFKKRTLVHFVVDTDEVYMTTRLLGRNTHFLPFNKGRDFGAGNPDNPSGYKTSYLWEEVLERHSFLDILARFIHLQIEEKRLGGKRVKREVMIFPRYHQLDCVRKMVRAAREEGTGNNYLVQHSAGSGKSNSIAWLAHRLASLYDEHDEKVFDSIIVVTDRVVLDQQLQNTIYQFEHKQGVVQKIDKDSAQLAHALATGVPIIVTTLQKFPFVTEKIGDLPKRKYAVIIDEAHSSQGGETAVELKGVLGGAAIREEARRIAEEKGTLDHEEEVIRTILKRGRQPNISFFAFTATPKYKTLEVFGRPGPDGKPQPFHIYSMRQAIEEGFILDVLQNYTTYKTYYRLVKAIEDDPKVDKRKAARALARFMSLHPHNIAQKTEVMVEHFRHFTMHKIGGRAKAMVVTSSRLHAVRYKQAFDKYIAEKGYKGIKTLVAFSGTVIDPDIPDVEYTEVSMNNGIREKELPERFATDEYQVLLVAEKYQTGFDQPLLHTMYVDKRLSGIQAVQTLSRLNRIHPGKEDTFVLDFVNEPEEILSAFQPYYERTLIGERAEPKQLYDLQAKLDAYQVYYKTEIEEFCKVFYKPKRNQTASDHARMNVCIDPAVNRYNKLDEGRREEFRKVLVAYRNLYAFLSQVIPFQDTDLEKLYSYIRFLLTKLPRGDRGPVYNFDDEVALKYYRLQKISEGSIVLEPRVEYKVDGPTSVGTGMVRGEKIELSKLIDILNERFGTEFKPGDQLFFDSIREDAAADSDLRQAALANTMENFSYVFLKALEGLFIDRMEQNEEITAKFLNDKEFQRIVGQHLLKEVYEQIRSEENNQKKLR</sequence>
<dbReference type="GO" id="GO:0005524">
    <property type="term" value="F:ATP binding"/>
    <property type="evidence" value="ECO:0007669"/>
    <property type="project" value="UniProtKB-KW"/>
</dbReference>